<dbReference type="EnsemblMetazoa" id="PPA31454.1">
    <property type="protein sequence ID" value="PPA31454.1"/>
    <property type="gene ID" value="WBGene00204319"/>
</dbReference>
<evidence type="ECO:0000313" key="1">
    <source>
        <dbReference type="EnsemblMetazoa" id="PPA31454.1"/>
    </source>
</evidence>
<reference evidence="1" key="2">
    <citation type="submission" date="2022-06" db="UniProtKB">
        <authorList>
            <consortium name="EnsemblMetazoa"/>
        </authorList>
    </citation>
    <scope>IDENTIFICATION</scope>
    <source>
        <strain evidence="1">PS312</strain>
    </source>
</reference>
<accession>A0A2A6C1D1</accession>
<organism evidence="1 2">
    <name type="scientific">Pristionchus pacificus</name>
    <name type="common">Parasitic nematode worm</name>
    <dbReference type="NCBI Taxonomy" id="54126"/>
    <lineage>
        <taxon>Eukaryota</taxon>
        <taxon>Metazoa</taxon>
        <taxon>Ecdysozoa</taxon>
        <taxon>Nematoda</taxon>
        <taxon>Chromadorea</taxon>
        <taxon>Rhabditida</taxon>
        <taxon>Rhabditina</taxon>
        <taxon>Diplogasteromorpha</taxon>
        <taxon>Diplogasteroidea</taxon>
        <taxon>Neodiplogasteridae</taxon>
        <taxon>Pristionchus</taxon>
    </lineage>
</organism>
<dbReference type="Proteomes" id="UP000005239">
    <property type="component" value="Unassembled WGS sequence"/>
</dbReference>
<dbReference type="AlphaFoldDB" id="A0A2A6C1D1"/>
<gene>
    <name evidence="1" type="primary">WBGene00204319</name>
</gene>
<keyword evidence="2" id="KW-1185">Reference proteome</keyword>
<reference evidence="2" key="1">
    <citation type="journal article" date="2008" name="Nat. Genet.">
        <title>The Pristionchus pacificus genome provides a unique perspective on nematode lifestyle and parasitism.</title>
        <authorList>
            <person name="Dieterich C."/>
            <person name="Clifton S.W."/>
            <person name="Schuster L.N."/>
            <person name="Chinwalla A."/>
            <person name="Delehaunty K."/>
            <person name="Dinkelacker I."/>
            <person name="Fulton L."/>
            <person name="Fulton R."/>
            <person name="Godfrey J."/>
            <person name="Minx P."/>
            <person name="Mitreva M."/>
            <person name="Roeseler W."/>
            <person name="Tian H."/>
            <person name="Witte H."/>
            <person name="Yang S.P."/>
            <person name="Wilson R.K."/>
            <person name="Sommer R.J."/>
        </authorList>
    </citation>
    <scope>NUCLEOTIDE SEQUENCE [LARGE SCALE GENOMIC DNA]</scope>
    <source>
        <strain evidence="2">PS312</strain>
    </source>
</reference>
<evidence type="ECO:0000313" key="2">
    <source>
        <dbReference type="Proteomes" id="UP000005239"/>
    </source>
</evidence>
<protein>
    <submittedName>
        <fullName evidence="1">Uncharacterized protein</fullName>
    </submittedName>
</protein>
<proteinExistence type="predicted"/>
<sequence>MSIMASFLKELRVIDKCLWAYGFSDWNSAISTVKMMHLNQARMTGYRSFEDQLKMAEVVDSFILDTHLYHSTNETVSNILKLFSKRCIHWNGVLNADQVDRLIKKLPAKNGLTSHTRRRAACTGRCCRIKSRRD</sequence>
<name>A0A2A6C1D1_PRIPA</name>
<accession>A0A8R1UN50</accession>